<evidence type="ECO:0000313" key="1">
    <source>
        <dbReference type="EMBL" id="SHJ12612.1"/>
    </source>
</evidence>
<proteinExistence type="predicted"/>
<dbReference type="InterPro" id="IPR036237">
    <property type="entry name" value="Xyl_isomerase-like_sf"/>
</dbReference>
<evidence type="ECO:0008006" key="3">
    <source>
        <dbReference type="Google" id="ProtNLM"/>
    </source>
</evidence>
<protein>
    <recommendedName>
        <fullName evidence="3">Xylose isomerase-like TIM barrel</fullName>
    </recommendedName>
</protein>
<reference evidence="2" key="1">
    <citation type="submission" date="2016-11" db="EMBL/GenBank/DDBJ databases">
        <authorList>
            <person name="Varghese N."/>
            <person name="Submissions S."/>
        </authorList>
    </citation>
    <scope>NUCLEOTIDE SEQUENCE [LARGE SCALE GENOMIC DNA]</scope>
    <source>
        <strain evidence="2">DSM 19858</strain>
    </source>
</reference>
<sequence length="397" mass="45904">MHINKDFQLTYCTNVHPGSDWETTFESIKKHVPEIKRQVADDRPFGLGLRLSNKASEELGTGQRLTEFRQWLDTNGLYVFTMNGFPYGNFHNERVKDDVHAPDWTTRERLVYTKRMFDQLAAILPDRLSGGISTSPVSYKYWHTSEEATKEAFDTGAKNMVEVAVHLYKIEQETGQYLHLDIEPEPDGMLENSEEVLSFFSDYLLPAAKVYLGAELDMDGVRAEEVLRRYITVCYDVCHFSLAFEEPRDTFERLAKAGIRIGKIQVSAALKIIADPKGNEAIWEALSHFDEPVYLHQVTEQIDGRVKTYNDLPIVLKEKKAFEELRAHFHVPVFLEKFGVLYSTQDHILKVVEYLKEHPVSEHLEVETYTWDVLPPGLKKDLTESIVRELNWLIEKF</sequence>
<dbReference type="AlphaFoldDB" id="A0A1M6GRR7"/>
<name>A0A1M6GRR7_9FLAO</name>
<dbReference type="NCBIfam" id="NF035939">
    <property type="entry name" value="TIM_EboE"/>
    <property type="match status" value="1"/>
</dbReference>
<organism evidence="1 2">
    <name type="scientific">Pseudozobellia thermophila</name>
    <dbReference type="NCBI Taxonomy" id="192903"/>
    <lineage>
        <taxon>Bacteria</taxon>
        <taxon>Pseudomonadati</taxon>
        <taxon>Bacteroidota</taxon>
        <taxon>Flavobacteriia</taxon>
        <taxon>Flavobacteriales</taxon>
        <taxon>Flavobacteriaceae</taxon>
        <taxon>Pseudozobellia</taxon>
    </lineage>
</organism>
<dbReference type="EMBL" id="FQYU01000002">
    <property type="protein sequence ID" value="SHJ12612.1"/>
    <property type="molecule type" value="Genomic_DNA"/>
</dbReference>
<gene>
    <name evidence="1" type="ORF">SAMN04488513_102917</name>
</gene>
<dbReference type="STRING" id="192903.SAMN04488513_102917"/>
<dbReference type="SUPFAM" id="SSF51658">
    <property type="entry name" value="Xylose isomerase-like"/>
    <property type="match status" value="1"/>
</dbReference>
<dbReference type="RefSeq" id="WP_072992470.1">
    <property type="nucleotide sequence ID" value="NZ_FQYU01000002.1"/>
</dbReference>
<evidence type="ECO:0000313" key="2">
    <source>
        <dbReference type="Proteomes" id="UP000184543"/>
    </source>
</evidence>
<dbReference type="Proteomes" id="UP000184543">
    <property type="component" value="Unassembled WGS sequence"/>
</dbReference>
<keyword evidence="2" id="KW-1185">Reference proteome</keyword>
<accession>A0A1M6GRR7</accession>
<dbReference type="OrthoDB" id="9785907at2"/>
<dbReference type="Gene3D" id="3.20.20.150">
    <property type="entry name" value="Divalent-metal-dependent TIM barrel enzymes"/>
    <property type="match status" value="1"/>
</dbReference>